<dbReference type="Pfam" id="PF02785">
    <property type="entry name" value="Biotin_carb_C"/>
    <property type="match status" value="1"/>
</dbReference>
<keyword evidence="6 10" id="KW-0547">Nucleotide-binding</keyword>
<dbReference type="AlphaFoldDB" id="A0A5Q2MXV2"/>
<dbReference type="InterPro" id="IPR011054">
    <property type="entry name" value="Rudment_hybrid_motif"/>
</dbReference>
<dbReference type="InterPro" id="IPR011761">
    <property type="entry name" value="ATP-grasp"/>
</dbReference>
<dbReference type="InterPro" id="IPR011764">
    <property type="entry name" value="Biotin_carboxylation_dom"/>
</dbReference>
<evidence type="ECO:0000313" key="13">
    <source>
        <dbReference type="EMBL" id="QGG47427.1"/>
    </source>
</evidence>
<name>A0A5Q2MXV2_9FIRM</name>
<organism evidence="13 14">
    <name type="scientific">Heliorestis convoluta</name>
    <dbReference type="NCBI Taxonomy" id="356322"/>
    <lineage>
        <taxon>Bacteria</taxon>
        <taxon>Bacillati</taxon>
        <taxon>Bacillota</taxon>
        <taxon>Clostridia</taxon>
        <taxon>Eubacteriales</taxon>
        <taxon>Heliobacteriaceae</taxon>
        <taxon>Heliorestis</taxon>
    </lineage>
</organism>
<dbReference type="InterPro" id="IPR005481">
    <property type="entry name" value="BC-like_N"/>
</dbReference>
<dbReference type="SMART" id="SM00878">
    <property type="entry name" value="Biotin_carb_C"/>
    <property type="match status" value="1"/>
</dbReference>
<dbReference type="Gene3D" id="3.30.470.20">
    <property type="entry name" value="ATP-grasp fold, B domain"/>
    <property type="match status" value="1"/>
</dbReference>
<dbReference type="InterPro" id="IPR016185">
    <property type="entry name" value="PreATP-grasp_dom_sf"/>
</dbReference>
<dbReference type="PROSITE" id="PS00866">
    <property type="entry name" value="CPSASE_1"/>
    <property type="match status" value="1"/>
</dbReference>
<comment type="catalytic activity">
    <reaction evidence="9">
        <text>N(6)-biotinyl-L-lysyl-[protein] + hydrogencarbonate + ATP = N(6)-carboxybiotinyl-L-lysyl-[protein] + ADP + phosphate + H(+)</text>
        <dbReference type="Rhea" id="RHEA:13501"/>
        <dbReference type="Rhea" id="RHEA-COMP:10505"/>
        <dbReference type="Rhea" id="RHEA-COMP:10506"/>
        <dbReference type="ChEBI" id="CHEBI:15378"/>
        <dbReference type="ChEBI" id="CHEBI:17544"/>
        <dbReference type="ChEBI" id="CHEBI:30616"/>
        <dbReference type="ChEBI" id="CHEBI:43474"/>
        <dbReference type="ChEBI" id="CHEBI:83144"/>
        <dbReference type="ChEBI" id="CHEBI:83145"/>
        <dbReference type="ChEBI" id="CHEBI:456216"/>
        <dbReference type="EC" id="6.3.4.14"/>
    </reaction>
</comment>
<protein>
    <recommendedName>
        <fullName evidence="4">biotin carboxylase</fullName>
        <ecNumber evidence="4">6.3.4.14</ecNumber>
    </recommendedName>
</protein>
<gene>
    <name evidence="13" type="ORF">FTV88_1280</name>
</gene>
<evidence type="ECO:0000256" key="7">
    <source>
        <dbReference type="ARBA" id="ARBA00022840"/>
    </source>
</evidence>
<dbReference type="GO" id="GO:0004075">
    <property type="term" value="F:biotin carboxylase activity"/>
    <property type="evidence" value="ECO:0007669"/>
    <property type="project" value="UniProtKB-EC"/>
</dbReference>
<dbReference type="PROSITE" id="PS50979">
    <property type="entry name" value="BC"/>
    <property type="match status" value="1"/>
</dbReference>
<feature type="domain" description="ATP-grasp" evidence="11">
    <location>
        <begin position="120"/>
        <end position="317"/>
    </location>
</feature>
<evidence type="ECO:0000256" key="10">
    <source>
        <dbReference type="PROSITE-ProRule" id="PRU00409"/>
    </source>
</evidence>
<dbReference type="Proteomes" id="UP000366051">
    <property type="component" value="Chromosome"/>
</dbReference>
<dbReference type="SUPFAM" id="SSF52440">
    <property type="entry name" value="PreATP-grasp domain"/>
    <property type="match status" value="1"/>
</dbReference>
<evidence type="ECO:0000256" key="2">
    <source>
        <dbReference type="ARBA" id="ARBA00004956"/>
    </source>
</evidence>
<dbReference type="EC" id="6.3.4.14" evidence="4"/>
<evidence type="ECO:0000256" key="8">
    <source>
        <dbReference type="ARBA" id="ARBA00023267"/>
    </source>
</evidence>
<dbReference type="GO" id="GO:0046872">
    <property type="term" value="F:metal ion binding"/>
    <property type="evidence" value="ECO:0007669"/>
    <property type="project" value="InterPro"/>
</dbReference>
<dbReference type="InterPro" id="IPR005479">
    <property type="entry name" value="CPAse_ATP-bd"/>
</dbReference>
<dbReference type="InterPro" id="IPR050856">
    <property type="entry name" value="Biotin_carboxylase_complex"/>
</dbReference>
<dbReference type="OrthoDB" id="9807469at2"/>
<dbReference type="PROSITE" id="PS50975">
    <property type="entry name" value="ATP_GRASP"/>
    <property type="match status" value="1"/>
</dbReference>
<dbReference type="GO" id="GO:0005524">
    <property type="term" value="F:ATP binding"/>
    <property type="evidence" value="ECO:0007669"/>
    <property type="project" value="UniProtKB-UniRule"/>
</dbReference>
<evidence type="ECO:0000256" key="4">
    <source>
        <dbReference type="ARBA" id="ARBA00013263"/>
    </source>
</evidence>
<evidence type="ECO:0000256" key="9">
    <source>
        <dbReference type="ARBA" id="ARBA00048600"/>
    </source>
</evidence>
<evidence type="ECO:0000256" key="6">
    <source>
        <dbReference type="ARBA" id="ARBA00022741"/>
    </source>
</evidence>
<dbReference type="SUPFAM" id="SSF56059">
    <property type="entry name" value="Glutathione synthetase ATP-binding domain-like"/>
    <property type="match status" value="1"/>
</dbReference>
<keyword evidence="7 10" id="KW-0067">ATP-binding</keyword>
<reference evidence="14" key="1">
    <citation type="submission" date="2019-11" db="EMBL/GenBank/DDBJ databases">
        <title>Genome sequence of Heliorestis convoluta strain HH, an alkaliphilic and minimalistic phototrophic bacterium from a soda lake in Egypt.</title>
        <authorList>
            <person name="Dewey E.D."/>
            <person name="Stokes L.M."/>
            <person name="Burchell B.M."/>
            <person name="Shaffer K.N."/>
            <person name="Huntington A.M."/>
            <person name="Baker J.M."/>
            <person name="Nadendla S."/>
            <person name="Giglio M.G."/>
            <person name="Touchman J.W."/>
            <person name="Blankenship R.E."/>
            <person name="Madigan M.T."/>
            <person name="Sattley W.M."/>
        </authorList>
    </citation>
    <scope>NUCLEOTIDE SEQUENCE [LARGE SCALE GENOMIC DNA]</scope>
    <source>
        <strain evidence="14">HH</strain>
    </source>
</reference>
<dbReference type="InterPro" id="IPR005482">
    <property type="entry name" value="Biotin_COase_C"/>
</dbReference>
<dbReference type="Pfam" id="PF00289">
    <property type="entry name" value="Biotin_carb_N"/>
    <property type="match status" value="1"/>
</dbReference>
<proteinExistence type="predicted"/>
<feature type="domain" description="Biotin carboxylation" evidence="12">
    <location>
        <begin position="1"/>
        <end position="445"/>
    </location>
</feature>
<evidence type="ECO:0000313" key="14">
    <source>
        <dbReference type="Proteomes" id="UP000366051"/>
    </source>
</evidence>
<dbReference type="PANTHER" id="PTHR18866:SF33">
    <property type="entry name" value="METHYLCROTONOYL-COA CARBOXYLASE SUBUNIT ALPHA, MITOCHONDRIAL-RELATED"/>
    <property type="match status" value="1"/>
</dbReference>
<sequence>MFNKVLIANRGEIALRLLRAAQALQIRTVLVYSEADQDTLPVKEADEAYLIGPPPVAQSYLQVEKILEVAKKTGAQAIHPGYGLLSENATFARRCAEEGIKFIGPSASIIAIMGDKVAARRTMAAAGVPVVPGTERAPEDLQAALVEANRIGYPIMVKAAAGGGGIGMQIAHDESALAAAWESCAHRGGRFFGDRTLFLERYFSRSRHIEVQLMADEHGNAIHLFERDCSIQRRHQKIVEEAPAAQLSLELREKMGQVALKAARAIGYSNVGTMEFLVDEDDNFYFLEMNTRLQVEHPVTEMVTNIDIAQAQYRIAAGEKLWLQQEDVALQGHAIEVRLYAENPDNFLPSPGRINHFYIPQKENVRVDGWVQSGTVVTPYYDPLLAKIIAHGENRAEAIAMLQATLQETEIEGIKTNLPVLKDILAHHTFQAGEGNCYFVREMLGKAV</sequence>
<dbReference type="SUPFAM" id="SSF51246">
    <property type="entry name" value="Rudiment single hybrid motif"/>
    <property type="match status" value="1"/>
</dbReference>
<evidence type="ECO:0000256" key="3">
    <source>
        <dbReference type="ARBA" id="ARBA00011750"/>
    </source>
</evidence>
<evidence type="ECO:0000256" key="1">
    <source>
        <dbReference type="ARBA" id="ARBA00003761"/>
    </source>
</evidence>
<evidence type="ECO:0000259" key="12">
    <source>
        <dbReference type="PROSITE" id="PS50979"/>
    </source>
</evidence>
<comment type="subunit">
    <text evidence="3">Acetyl-CoA carboxylase is a heterohexamer of biotin carboxyl carrier protein, biotin carboxylase and the two subunits of carboxyl transferase in a 2:2 complex.</text>
</comment>
<accession>A0A5Q2MXV2</accession>
<dbReference type="EMBL" id="CP045875">
    <property type="protein sequence ID" value="QGG47427.1"/>
    <property type="molecule type" value="Genomic_DNA"/>
</dbReference>
<comment type="function">
    <text evidence="1">This protein is a component of the acetyl coenzyme A carboxylase complex; first, biotin carboxylase catalyzes the carboxylation of the carrier protein and then the transcarboxylase transfers the carboxyl group to form malonyl-CoA.</text>
</comment>
<keyword evidence="8" id="KW-0092">Biotin</keyword>
<dbReference type="KEGG" id="hcv:FTV88_1280"/>
<dbReference type="FunFam" id="3.40.50.20:FF:000010">
    <property type="entry name" value="Propionyl-CoA carboxylase subunit alpha"/>
    <property type="match status" value="1"/>
</dbReference>
<dbReference type="PANTHER" id="PTHR18866">
    <property type="entry name" value="CARBOXYLASE:PYRUVATE/ACETYL-COA/PROPIONYL-COA CARBOXYLASE"/>
    <property type="match status" value="1"/>
</dbReference>
<dbReference type="RefSeq" id="WP_153724805.1">
    <property type="nucleotide sequence ID" value="NZ_CP045875.1"/>
</dbReference>
<dbReference type="PROSITE" id="PS00867">
    <property type="entry name" value="CPSASE_2"/>
    <property type="match status" value="1"/>
</dbReference>
<dbReference type="NCBIfam" id="NF006367">
    <property type="entry name" value="PRK08591.1"/>
    <property type="match status" value="1"/>
</dbReference>
<evidence type="ECO:0000256" key="5">
    <source>
        <dbReference type="ARBA" id="ARBA00022598"/>
    </source>
</evidence>
<keyword evidence="14" id="KW-1185">Reference proteome</keyword>
<keyword evidence="5 13" id="KW-0436">Ligase</keyword>
<comment type="pathway">
    <text evidence="2">Lipid metabolism; malonyl-CoA biosynthesis; malonyl-CoA from acetyl-CoA: step 1/1.</text>
</comment>
<dbReference type="Pfam" id="PF02786">
    <property type="entry name" value="CPSase_L_D2"/>
    <property type="match status" value="1"/>
</dbReference>
<evidence type="ECO:0000259" key="11">
    <source>
        <dbReference type="PROSITE" id="PS50975"/>
    </source>
</evidence>
<dbReference type="FunFam" id="3.30.470.20:FF:000028">
    <property type="entry name" value="Methylcrotonoyl-CoA carboxylase subunit alpha, mitochondrial"/>
    <property type="match status" value="1"/>
</dbReference>